<name>A0A512L9W5_9PROT</name>
<organism evidence="1 2">
    <name type="scientific">Sulfuriferula plumbiphila</name>
    <dbReference type="NCBI Taxonomy" id="171865"/>
    <lineage>
        <taxon>Bacteria</taxon>
        <taxon>Pseudomonadati</taxon>
        <taxon>Pseudomonadota</taxon>
        <taxon>Betaproteobacteria</taxon>
        <taxon>Nitrosomonadales</taxon>
        <taxon>Sulfuricellaceae</taxon>
        <taxon>Sulfuriferula</taxon>
    </lineage>
</organism>
<dbReference type="OrthoDB" id="9800597at2"/>
<accession>A0A512L9W5</accession>
<evidence type="ECO:0000313" key="1">
    <source>
        <dbReference type="EMBL" id="GEP31269.1"/>
    </source>
</evidence>
<gene>
    <name evidence="1" type="ORF">TPL01_24070</name>
</gene>
<dbReference type="InterPro" id="IPR036249">
    <property type="entry name" value="Thioredoxin-like_sf"/>
</dbReference>
<dbReference type="RefSeq" id="WP_147074093.1">
    <property type="nucleotide sequence ID" value="NZ_AP021884.1"/>
</dbReference>
<dbReference type="AlphaFoldDB" id="A0A512L9W5"/>
<dbReference type="SUPFAM" id="SSF52833">
    <property type="entry name" value="Thioredoxin-like"/>
    <property type="match status" value="1"/>
</dbReference>
<comment type="caution">
    <text evidence="1">The sequence shown here is derived from an EMBL/GenBank/DDBJ whole genome shotgun (WGS) entry which is preliminary data.</text>
</comment>
<dbReference type="CDD" id="cd02980">
    <property type="entry name" value="TRX_Fd_family"/>
    <property type="match status" value="1"/>
</dbReference>
<protein>
    <submittedName>
        <fullName evidence="1">Ferredoxin</fullName>
    </submittedName>
</protein>
<proteinExistence type="predicted"/>
<dbReference type="EMBL" id="BKAD01000027">
    <property type="protein sequence ID" value="GEP31269.1"/>
    <property type="molecule type" value="Genomic_DNA"/>
</dbReference>
<keyword evidence="2" id="KW-1185">Reference proteome</keyword>
<evidence type="ECO:0000313" key="2">
    <source>
        <dbReference type="Proteomes" id="UP000321337"/>
    </source>
</evidence>
<reference evidence="1 2" key="1">
    <citation type="submission" date="2019-07" db="EMBL/GenBank/DDBJ databases">
        <title>Whole genome shotgun sequence of Thiobacillus plumbophilus NBRC 107929.</title>
        <authorList>
            <person name="Hosoyama A."/>
            <person name="Uohara A."/>
            <person name="Ohji S."/>
            <person name="Ichikawa N."/>
        </authorList>
    </citation>
    <scope>NUCLEOTIDE SEQUENCE [LARGE SCALE GENOMIC DNA]</scope>
    <source>
        <strain evidence="1 2">NBRC 107929</strain>
    </source>
</reference>
<dbReference type="Gene3D" id="3.40.30.10">
    <property type="entry name" value="Glutaredoxin"/>
    <property type="match status" value="1"/>
</dbReference>
<dbReference type="Proteomes" id="UP000321337">
    <property type="component" value="Unassembled WGS sequence"/>
</dbReference>
<sequence>MRTHTRHVFMCVGPRCTEDGIQAQAMFELMGEKIDARPDLRIKRTRTHCMVACRNQGPILVVYPEGVWYRCVDEAALERIVVEHLVGGREVDELIFHRLGEGDTCPLENEDA</sequence>